<organism evidence="1 2">
    <name type="scientific">Arctium lappa</name>
    <name type="common">Greater burdock</name>
    <name type="synonym">Lappa major</name>
    <dbReference type="NCBI Taxonomy" id="4217"/>
    <lineage>
        <taxon>Eukaryota</taxon>
        <taxon>Viridiplantae</taxon>
        <taxon>Streptophyta</taxon>
        <taxon>Embryophyta</taxon>
        <taxon>Tracheophyta</taxon>
        <taxon>Spermatophyta</taxon>
        <taxon>Magnoliopsida</taxon>
        <taxon>eudicotyledons</taxon>
        <taxon>Gunneridae</taxon>
        <taxon>Pentapetalae</taxon>
        <taxon>asterids</taxon>
        <taxon>campanulids</taxon>
        <taxon>Asterales</taxon>
        <taxon>Asteraceae</taxon>
        <taxon>Carduoideae</taxon>
        <taxon>Cardueae</taxon>
        <taxon>Arctiinae</taxon>
        <taxon>Arctium</taxon>
    </lineage>
</organism>
<protein>
    <submittedName>
        <fullName evidence="1">Uncharacterized protein</fullName>
    </submittedName>
</protein>
<sequence>MGSSIMARLSPTGSHGHAIGNRMICFLTGLVQKQQSGMNNLSDLRNDTGFGPCVDPDPHTSKPRTIVTILRSYMYAVSKCIGQVGNNSCNNSSVADRTALVYLE</sequence>
<reference evidence="2" key="1">
    <citation type="journal article" date="2022" name="Mol. Ecol. Resour.">
        <title>The genomes of chicory, endive, great burdock and yacon provide insights into Asteraceae palaeo-polyploidization history and plant inulin production.</title>
        <authorList>
            <person name="Fan W."/>
            <person name="Wang S."/>
            <person name="Wang H."/>
            <person name="Wang A."/>
            <person name="Jiang F."/>
            <person name="Liu H."/>
            <person name="Zhao H."/>
            <person name="Xu D."/>
            <person name="Zhang Y."/>
        </authorList>
    </citation>
    <scope>NUCLEOTIDE SEQUENCE [LARGE SCALE GENOMIC DNA]</scope>
    <source>
        <strain evidence="2">cv. Niubang</strain>
    </source>
</reference>
<gene>
    <name evidence="1" type="ORF">L6452_35838</name>
</gene>
<evidence type="ECO:0000313" key="1">
    <source>
        <dbReference type="EMBL" id="KAI3681056.1"/>
    </source>
</evidence>
<proteinExistence type="predicted"/>
<keyword evidence="2" id="KW-1185">Reference proteome</keyword>
<dbReference type="EMBL" id="CM042059">
    <property type="protein sequence ID" value="KAI3681056.1"/>
    <property type="molecule type" value="Genomic_DNA"/>
</dbReference>
<name>A0ACB8Y7M7_ARCLA</name>
<reference evidence="1 2" key="2">
    <citation type="journal article" date="2022" name="Mol. Ecol. Resour.">
        <title>The genomes of chicory, endive, great burdock and yacon provide insights into Asteraceae paleo-polyploidization history and plant inulin production.</title>
        <authorList>
            <person name="Fan W."/>
            <person name="Wang S."/>
            <person name="Wang H."/>
            <person name="Wang A."/>
            <person name="Jiang F."/>
            <person name="Liu H."/>
            <person name="Zhao H."/>
            <person name="Xu D."/>
            <person name="Zhang Y."/>
        </authorList>
    </citation>
    <scope>NUCLEOTIDE SEQUENCE [LARGE SCALE GENOMIC DNA]</scope>
    <source>
        <strain evidence="2">cv. Niubang</strain>
    </source>
</reference>
<accession>A0ACB8Y7M7</accession>
<comment type="caution">
    <text evidence="1">The sequence shown here is derived from an EMBL/GenBank/DDBJ whole genome shotgun (WGS) entry which is preliminary data.</text>
</comment>
<evidence type="ECO:0000313" key="2">
    <source>
        <dbReference type="Proteomes" id="UP001055879"/>
    </source>
</evidence>
<dbReference type="Proteomes" id="UP001055879">
    <property type="component" value="Linkage Group LG13"/>
</dbReference>